<feature type="region of interest" description="Disordered" evidence="1">
    <location>
        <begin position="42"/>
        <end position="86"/>
    </location>
</feature>
<evidence type="ECO:0000313" key="2">
    <source>
        <dbReference type="EMBL" id="MEO3943596.1"/>
    </source>
</evidence>
<proteinExistence type="predicted"/>
<evidence type="ECO:0000256" key="1">
    <source>
        <dbReference type="SAM" id="MobiDB-lite"/>
    </source>
</evidence>
<keyword evidence="3" id="KW-1185">Reference proteome</keyword>
<protein>
    <submittedName>
        <fullName evidence="2">Uncharacterized protein</fullName>
    </submittedName>
</protein>
<dbReference type="Proteomes" id="UP001448614">
    <property type="component" value="Unassembled WGS sequence"/>
</dbReference>
<sequence length="86" mass="9243">MNDLHLNPGGTVYRGTYDWDHVAEVRHGLGWQRKSTADPGFGAVTFGTDGATGPDGATELPTKTHDGQTGGKEGIYGYFDRRTQSS</sequence>
<reference evidence="2 3" key="1">
    <citation type="journal article" date="2024" name="Appl. Microbiol. Biotechnol.">
        <title>Biosynthetic gene clusters with biotechnological applications in novel Antarctic isolates from Actinomycetota.</title>
        <authorList>
            <person name="Bruna P."/>
            <person name="Nunez-Montero K."/>
            <person name="Contreras M.J."/>
            <person name="Leal K."/>
            <person name="Garcia M."/>
            <person name="Abanto M."/>
            <person name="Barrientos L."/>
        </authorList>
    </citation>
    <scope>NUCLEOTIDE SEQUENCE [LARGE SCALE GENOMIC DNA]</scope>
    <source>
        <strain evidence="2 3">Se16.17</strain>
    </source>
</reference>
<gene>
    <name evidence="2" type="ORF">V3C41_21240</name>
</gene>
<name>A0ABV0GY74_PAENI</name>
<organism evidence="2 3">
    <name type="scientific">Paenarthrobacter nicotinovorans</name>
    <name type="common">Arthrobacter nicotinovorans</name>
    <dbReference type="NCBI Taxonomy" id="29320"/>
    <lineage>
        <taxon>Bacteria</taxon>
        <taxon>Bacillati</taxon>
        <taxon>Actinomycetota</taxon>
        <taxon>Actinomycetes</taxon>
        <taxon>Micrococcales</taxon>
        <taxon>Micrococcaceae</taxon>
        <taxon>Paenarthrobacter</taxon>
    </lineage>
</organism>
<feature type="compositionally biased region" description="Low complexity" evidence="1">
    <location>
        <begin position="45"/>
        <end position="58"/>
    </location>
</feature>
<evidence type="ECO:0000313" key="3">
    <source>
        <dbReference type="Proteomes" id="UP001448614"/>
    </source>
</evidence>
<dbReference type="RefSeq" id="WP_223945093.1">
    <property type="nucleotide sequence ID" value="NZ_JBBMFV010000004.1"/>
</dbReference>
<accession>A0ABV0GY74</accession>
<comment type="caution">
    <text evidence="2">The sequence shown here is derived from an EMBL/GenBank/DDBJ whole genome shotgun (WGS) entry which is preliminary data.</text>
</comment>
<dbReference type="EMBL" id="JBBMFV010000004">
    <property type="protein sequence ID" value="MEO3943596.1"/>
    <property type="molecule type" value="Genomic_DNA"/>
</dbReference>